<dbReference type="GO" id="GO:0005524">
    <property type="term" value="F:ATP binding"/>
    <property type="evidence" value="ECO:0007669"/>
    <property type="project" value="UniProtKB-KW"/>
</dbReference>
<name>A0A9D4XP82_PEA</name>
<evidence type="ECO:0000259" key="8">
    <source>
        <dbReference type="PROSITE" id="PS50067"/>
    </source>
</evidence>
<keyword evidence="1" id="KW-0493">Microtubule</keyword>
<gene>
    <name evidence="9" type="ORF">KIW84_045855</name>
</gene>
<dbReference type="GO" id="GO:0003777">
    <property type="term" value="F:microtubule motor activity"/>
    <property type="evidence" value="ECO:0007669"/>
    <property type="project" value="InterPro"/>
</dbReference>
<evidence type="ECO:0000256" key="7">
    <source>
        <dbReference type="PROSITE-ProRule" id="PRU00283"/>
    </source>
</evidence>
<dbReference type="Proteomes" id="UP001058974">
    <property type="component" value="Chromosome 4"/>
</dbReference>
<comment type="caution">
    <text evidence="9">The sequence shown here is derived from an EMBL/GenBank/DDBJ whole genome shotgun (WGS) entry which is preliminary data.</text>
</comment>
<dbReference type="EMBL" id="JAMSHJ010000004">
    <property type="protein sequence ID" value="KAI5422580.1"/>
    <property type="molecule type" value="Genomic_DNA"/>
</dbReference>
<protein>
    <submittedName>
        <fullName evidence="9">Kinesin-like protein KIN-12C</fullName>
    </submittedName>
</protein>
<dbReference type="InterPro" id="IPR044986">
    <property type="entry name" value="KIF15/KIN-12"/>
</dbReference>
<proteinExistence type="inferred from homology"/>
<dbReference type="Gramene" id="Psat04G0585500-T1">
    <property type="protein sequence ID" value="KAI5422580.1"/>
    <property type="gene ID" value="KIW84_045855"/>
</dbReference>
<dbReference type="InterPro" id="IPR001752">
    <property type="entry name" value="Kinesin_motor_dom"/>
</dbReference>
<evidence type="ECO:0000256" key="3">
    <source>
        <dbReference type="ARBA" id="ARBA00022840"/>
    </source>
</evidence>
<evidence type="ECO:0000313" key="10">
    <source>
        <dbReference type="Proteomes" id="UP001058974"/>
    </source>
</evidence>
<dbReference type="GO" id="GO:0008017">
    <property type="term" value="F:microtubule binding"/>
    <property type="evidence" value="ECO:0007669"/>
    <property type="project" value="InterPro"/>
</dbReference>
<dbReference type="Pfam" id="PF00225">
    <property type="entry name" value="Kinesin"/>
    <property type="match status" value="1"/>
</dbReference>
<dbReference type="AlphaFoldDB" id="A0A9D4XP82"/>
<dbReference type="InterPro" id="IPR027417">
    <property type="entry name" value="P-loop_NTPase"/>
</dbReference>
<dbReference type="PANTHER" id="PTHR37739">
    <property type="entry name" value="KINESIN-LIKE PROTEIN KIN-12D"/>
    <property type="match status" value="1"/>
</dbReference>
<keyword evidence="2" id="KW-0547">Nucleotide-binding</keyword>
<accession>A0A9D4XP82</accession>
<feature type="domain" description="Kinesin motor" evidence="8">
    <location>
        <begin position="1"/>
        <end position="42"/>
    </location>
</feature>
<evidence type="ECO:0000313" key="9">
    <source>
        <dbReference type="EMBL" id="KAI5422580.1"/>
    </source>
</evidence>
<sequence length="70" mass="7658">MYVQDSLGGNSKTMIIANVSPSICSANETLSTLKFAQRAKLIQNNAEVNEDAFGDISALQWQIQQLKALE</sequence>
<keyword evidence="4" id="KW-0175">Coiled coil</keyword>
<evidence type="ECO:0000256" key="2">
    <source>
        <dbReference type="ARBA" id="ARBA00022741"/>
    </source>
</evidence>
<dbReference type="PANTHER" id="PTHR37739:SF18">
    <property type="entry name" value="KINESIN-LIKE PROTEIN KIN-12C"/>
    <property type="match status" value="1"/>
</dbReference>
<comment type="caution">
    <text evidence="7">Lacks conserved residue(s) required for the propagation of feature annotation.</text>
</comment>
<dbReference type="InterPro" id="IPR036961">
    <property type="entry name" value="Kinesin_motor_dom_sf"/>
</dbReference>
<dbReference type="PROSITE" id="PS50067">
    <property type="entry name" value="KINESIN_MOTOR_2"/>
    <property type="match status" value="1"/>
</dbReference>
<dbReference type="Gene3D" id="3.40.850.10">
    <property type="entry name" value="Kinesin motor domain"/>
    <property type="match status" value="1"/>
</dbReference>
<dbReference type="GO" id="GO:0005874">
    <property type="term" value="C:microtubule"/>
    <property type="evidence" value="ECO:0007669"/>
    <property type="project" value="UniProtKB-KW"/>
</dbReference>
<evidence type="ECO:0000256" key="5">
    <source>
        <dbReference type="ARBA" id="ARBA00023175"/>
    </source>
</evidence>
<comment type="similarity">
    <text evidence="6">Belongs to the TRAFAC class myosin-kinesin ATPase superfamily. Kinesin family. KIN-12 subfamily.</text>
</comment>
<evidence type="ECO:0000256" key="1">
    <source>
        <dbReference type="ARBA" id="ARBA00022701"/>
    </source>
</evidence>
<organism evidence="9 10">
    <name type="scientific">Pisum sativum</name>
    <name type="common">Garden pea</name>
    <name type="synonym">Lathyrus oleraceus</name>
    <dbReference type="NCBI Taxonomy" id="3888"/>
    <lineage>
        <taxon>Eukaryota</taxon>
        <taxon>Viridiplantae</taxon>
        <taxon>Streptophyta</taxon>
        <taxon>Embryophyta</taxon>
        <taxon>Tracheophyta</taxon>
        <taxon>Spermatophyta</taxon>
        <taxon>Magnoliopsida</taxon>
        <taxon>eudicotyledons</taxon>
        <taxon>Gunneridae</taxon>
        <taxon>Pentapetalae</taxon>
        <taxon>rosids</taxon>
        <taxon>fabids</taxon>
        <taxon>Fabales</taxon>
        <taxon>Fabaceae</taxon>
        <taxon>Papilionoideae</taxon>
        <taxon>50 kb inversion clade</taxon>
        <taxon>NPAAA clade</taxon>
        <taxon>Hologalegina</taxon>
        <taxon>IRL clade</taxon>
        <taxon>Fabeae</taxon>
        <taxon>Lathyrus</taxon>
    </lineage>
</organism>
<keyword evidence="10" id="KW-1185">Reference proteome</keyword>
<dbReference type="SUPFAM" id="SSF52540">
    <property type="entry name" value="P-loop containing nucleoside triphosphate hydrolases"/>
    <property type="match status" value="1"/>
</dbReference>
<evidence type="ECO:0000256" key="6">
    <source>
        <dbReference type="ARBA" id="ARBA00034488"/>
    </source>
</evidence>
<keyword evidence="5" id="KW-0505">Motor protein</keyword>
<evidence type="ECO:0000256" key="4">
    <source>
        <dbReference type="ARBA" id="ARBA00023054"/>
    </source>
</evidence>
<reference evidence="9 10" key="1">
    <citation type="journal article" date="2022" name="Nat. Genet.">
        <title>Improved pea reference genome and pan-genome highlight genomic features and evolutionary characteristics.</title>
        <authorList>
            <person name="Yang T."/>
            <person name="Liu R."/>
            <person name="Luo Y."/>
            <person name="Hu S."/>
            <person name="Wang D."/>
            <person name="Wang C."/>
            <person name="Pandey M.K."/>
            <person name="Ge S."/>
            <person name="Xu Q."/>
            <person name="Li N."/>
            <person name="Li G."/>
            <person name="Huang Y."/>
            <person name="Saxena R.K."/>
            <person name="Ji Y."/>
            <person name="Li M."/>
            <person name="Yan X."/>
            <person name="He Y."/>
            <person name="Liu Y."/>
            <person name="Wang X."/>
            <person name="Xiang C."/>
            <person name="Varshney R.K."/>
            <person name="Ding H."/>
            <person name="Gao S."/>
            <person name="Zong X."/>
        </authorList>
    </citation>
    <scope>NUCLEOTIDE SEQUENCE [LARGE SCALE GENOMIC DNA]</scope>
    <source>
        <strain evidence="9 10">cv. Zhongwan 6</strain>
    </source>
</reference>
<keyword evidence="3" id="KW-0067">ATP-binding</keyword>
<dbReference type="GO" id="GO:0007018">
    <property type="term" value="P:microtubule-based movement"/>
    <property type="evidence" value="ECO:0007669"/>
    <property type="project" value="InterPro"/>
</dbReference>